<evidence type="ECO:0000256" key="1">
    <source>
        <dbReference type="ARBA" id="ARBA00022676"/>
    </source>
</evidence>
<dbReference type="InterPro" id="IPR004629">
    <property type="entry name" value="WecG_TagA_CpsF"/>
</dbReference>
<sequence length="262" mass="30168">MNKVKILNLEIDNLSKLELLEKLQSGVVFTPNVDHLIKLQEDPEFLQAYSISDYKVCDSQILLYASKFLGTPIKEKISGSDLFPAFYNYHKNNPDIKIFLLGAGIGIASKAQNEINRKTSRNIIVASYSPPFGFEKDEQECQNIINMINSSGATVLVIGVGAPKQEKWVCKYKNMLPHIKIFMALGATIDFEAGNLKRSPKWMSEVGLEWLFRIFCDPKRLWKRYLIDDLPFLRLILKQKLNLYINKEHKKKNPIWQIANKF</sequence>
<accession>A0ABX1P1N5</accession>
<comment type="caution">
    <text evidence="3">The sequence shown here is derived from an EMBL/GenBank/DDBJ whole genome shotgun (WGS) entry which is preliminary data.</text>
</comment>
<evidence type="ECO:0000313" key="4">
    <source>
        <dbReference type="Proteomes" id="UP000718564"/>
    </source>
</evidence>
<reference evidence="3 4" key="1">
    <citation type="submission" date="2018-06" db="EMBL/GenBank/DDBJ databases">
        <title>Comparative genomics of Brasilonema spp. strains.</title>
        <authorList>
            <person name="Alvarenga D.O."/>
            <person name="Fiore M.F."/>
            <person name="Varani A.M."/>
        </authorList>
    </citation>
    <scope>NUCLEOTIDE SEQUENCE [LARGE SCALE GENOMIC DNA]</scope>
    <source>
        <strain evidence="3 4">SPC951</strain>
    </source>
</reference>
<name>A0ABX1P1N5_9CYAN</name>
<organism evidence="3 4">
    <name type="scientific">Brasilonema bromeliae SPC951</name>
    <dbReference type="NCBI Taxonomy" id="385972"/>
    <lineage>
        <taxon>Bacteria</taxon>
        <taxon>Bacillati</taxon>
        <taxon>Cyanobacteriota</taxon>
        <taxon>Cyanophyceae</taxon>
        <taxon>Nostocales</taxon>
        <taxon>Scytonemataceae</taxon>
        <taxon>Brasilonema</taxon>
        <taxon>Bromeliae group (in: Brasilonema)</taxon>
    </lineage>
</organism>
<proteinExistence type="predicted"/>
<dbReference type="NCBIfam" id="TIGR00696">
    <property type="entry name" value="wecG_tagA_cpsF"/>
    <property type="match status" value="1"/>
</dbReference>
<dbReference type="PANTHER" id="PTHR34136:SF1">
    <property type="entry name" value="UDP-N-ACETYL-D-MANNOSAMINURONIC ACID TRANSFERASE"/>
    <property type="match status" value="1"/>
</dbReference>
<dbReference type="Proteomes" id="UP000718564">
    <property type="component" value="Unassembled WGS sequence"/>
</dbReference>
<dbReference type="Pfam" id="PF03808">
    <property type="entry name" value="Glyco_tran_WecG"/>
    <property type="match status" value="1"/>
</dbReference>
<evidence type="ECO:0000313" key="3">
    <source>
        <dbReference type="EMBL" id="NMG18219.1"/>
    </source>
</evidence>
<dbReference type="RefSeq" id="WP_169153516.1">
    <property type="nucleotide sequence ID" value="NZ_CAWPJE010000237.1"/>
</dbReference>
<dbReference type="CDD" id="cd06533">
    <property type="entry name" value="Glyco_transf_WecG_TagA"/>
    <property type="match status" value="1"/>
</dbReference>
<dbReference type="PANTHER" id="PTHR34136">
    <property type="match status" value="1"/>
</dbReference>
<protein>
    <submittedName>
        <fullName evidence="3">Glycosyltransferase</fullName>
    </submittedName>
</protein>
<keyword evidence="1" id="KW-0328">Glycosyltransferase</keyword>
<keyword evidence="4" id="KW-1185">Reference proteome</keyword>
<keyword evidence="2" id="KW-0808">Transferase</keyword>
<gene>
    <name evidence="3" type="ORF">DP116_01655</name>
</gene>
<evidence type="ECO:0000256" key="2">
    <source>
        <dbReference type="ARBA" id="ARBA00022679"/>
    </source>
</evidence>
<dbReference type="EMBL" id="QMEB01000006">
    <property type="protein sequence ID" value="NMG18219.1"/>
    <property type="molecule type" value="Genomic_DNA"/>
</dbReference>